<reference evidence="3" key="2">
    <citation type="submission" date="2021-04" db="EMBL/GenBank/DDBJ databases">
        <authorList>
            <person name="Podell S."/>
        </authorList>
    </citation>
    <scope>NUCLEOTIDE SEQUENCE</scope>
    <source>
        <strain evidence="3">Hildebrandi</strain>
    </source>
</reference>
<feature type="compositionally biased region" description="Basic and acidic residues" evidence="1">
    <location>
        <begin position="474"/>
        <end position="486"/>
    </location>
</feature>
<reference evidence="3" key="1">
    <citation type="journal article" date="2021" name="Sci. Rep.">
        <title>Diploid genomic architecture of Nitzschia inconspicua, an elite biomass production diatom.</title>
        <authorList>
            <person name="Oliver A."/>
            <person name="Podell S."/>
            <person name="Pinowska A."/>
            <person name="Traller J.C."/>
            <person name="Smith S.R."/>
            <person name="McClure R."/>
            <person name="Beliaev A."/>
            <person name="Bohutskyi P."/>
            <person name="Hill E.A."/>
            <person name="Rabines A."/>
            <person name="Zheng H."/>
            <person name="Allen L.Z."/>
            <person name="Kuo A."/>
            <person name="Grigoriev I.V."/>
            <person name="Allen A.E."/>
            <person name="Hazlebeck D."/>
            <person name="Allen E.E."/>
        </authorList>
    </citation>
    <scope>NUCLEOTIDE SEQUENCE</scope>
    <source>
        <strain evidence="3">Hildebrandi</strain>
    </source>
</reference>
<proteinExistence type="predicted"/>
<feature type="compositionally biased region" description="Basic and acidic residues" evidence="1">
    <location>
        <begin position="659"/>
        <end position="678"/>
    </location>
</feature>
<feature type="region of interest" description="Disordered" evidence="1">
    <location>
        <begin position="541"/>
        <end position="567"/>
    </location>
</feature>
<evidence type="ECO:0000256" key="1">
    <source>
        <dbReference type="SAM" id="MobiDB-lite"/>
    </source>
</evidence>
<organism evidence="3 4">
    <name type="scientific">Nitzschia inconspicua</name>
    <dbReference type="NCBI Taxonomy" id="303405"/>
    <lineage>
        <taxon>Eukaryota</taxon>
        <taxon>Sar</taxon>
        <taxon>Stramenopiles</taxon>
        <taxon>Ochrophyta</taxon>
        <taxon>Bacillariophyta</taxon>
        <taxon>Bacillariophyceae</taxon>
        <taxon>Bacillariophycidae</taxon>
        <taxon>Bacillariales</taxon>
        <taxon>Bacillariaceae</taxon>
        <taxon>Nitzschia</taxon>
    </lineage>
</organism>
<feature type="compositionally biased region" description="Basic and acidic residues" evidence="1">
    <location>
        <begin position="541"/>
        <end position="559"/>
    </location>
</feature>
<name>A0A9K3LEC2_9STRA</name>
<dbReference type="Pfam" id="PF20710">
    <property type="entry name" value="DUF6824"/>
    <property type="match status" value="2"/>
</dbReference>
<feature type="domain" description="DUF6824" evidence="2">
    <location>
        <begin position="392"/>
        <end position="476"/>
    </location>
</feature>
<feature type="region of interest" description="Disordered" evidence="1">
    <location>
        <begin position="494"/>
        <end position="519"/>
    </location>
</feature>
<comment type="caution">
    <text evidence="3">The sequence shown here is derived from an EMBL/GenBank/DDBJ whole genome shotgun (WGS) entry which is preliminary data.</text>
</comment>
<dbReference type="OrthoDB" id="44738at2759"/>
<feature type="region of interest" description="Disordered" evidence="1">
    <location>
        <begin position="467"/>
        <end position="486"/>
    </location>
</feature>
<feature type="region of interest" description="Disordered" evidence="1">
    <location>
        <begin position="659"/>
        <end position="714"/>
    </location>
</feature>
<dbReference type="EMBL" id="JAGRRH010000013">
    <property type="protein sequence ID" value="KAG7360542.1"/>
    <property type="molecule type" value="Genomic_DNA"/>
</dbReference>
<evidence type="ECO:0000313" key="3">
    <source>
        <dbReference type="EMBL" id="KAG7360542.1"/>
    </source>
</evidence>
<evidence type="ECO:0000259" key="2">
    <source>
        <dbReference type="Pfam" id="PF20710"/>
    </source>
</evidence>
<feature type="domain" description="DUF6824" evidence="2">
    <location>
        <begin position="582"/>
        <end position="667"/>
    </location>
</feature>
<keyword evidence="4" id="KW-1185">Reference proteome</keyword>
<dbReference type="AlphaFoldDB" id="A0A9K3LEC2"/>
<accession>A0A9K3LEC2</accession>
<evidence type="ECO:0000313" key="4">
    <source>
        <dbReference type="Proteomes" id="UP000693970"/>
    </source>
</evidence>
<sequence>MLPSLIVTAVAIPKRILTTTASIMPTTRGKDQAPQNEALEATATTKDEDVSKTVADTEYIDLTKDAPTSIPPKETVVKVVPAVPIPEPEPDPNVPCDRDVVVAANESHFGTMLLYDLIRMHFYIWKKQQEDANKSVQDLPKSEEEVEEIASRLMSLILNGRKYELSGLKDVPRPFLKGGGRFFEQVNRVWTRLDEEKAKQVVAQTILKEFQKISNETQDAEVKEGIDTLFGKMQSKPDEERHSAPRPCDVLFLPTEYPWEENMAYEHQSGNKHLLMVAAQSVMGETNDSLQRAVAALQLVSSKVDVSNGTEVIHKDPRYVIQLSQDDSQNTWDEMDILDLAEFAVVFIFEVFMEKQIHRLGSDASVSAQMASLSADLAKPSEIPIEAPTTHDVLFGRGGMTNGHPGNRRFRDIIALHRPDYIKASKMDKPNVARRIVRAIRQGNPPGRFLKKCVDAMWRDVGDKVAAEKTSQGLRERSNAEKRHRSALREALRIRKEDMTEGADGEPASKKAKSSTKGSTNLPIVQLDYSGVIPLSLSMKDTGKENKTKKGKKMAKEDEVATESLPPNAVDEQGNILVTDYDILCGRGGLTNHHKGNKRFRDIVALHRPDYVRAPKVQKPSVARVIVRAIRNGDPPGRFLKKDEITGKWIDIGDKKAAEKTSQALREKANDEKSEDKPPAGFTSPTMILPAAATSTEPETKEASAVTDPEQATV</sequence>
<dbReference type="Proteomes" id="UP000693970">
    <property type="component" value="Unassembled WGS sequence"/>
</dbReference>
<protein>
    <recommendedName>
        <fullName evidence="2">DUF6824 domain-containing protein</fullName>
    </recommendedName>
</protein>
<dbReference type="InterPro" id="IPR049227">
    <property type="entry name" value="DUF6824"/>
</dbReference>
<gene>
    <name evidence="3" type="ORF">IV203_035641</name>
</gene>